<reference evidence="2 3" key="1">
    <citation type="submission" date="2018-10" db="EMBL/GenBank/DDBJ databases">
        <title>An updated phylogeny of the Alphaproteobacteria reveals that the parasitic Rickettsiales and Holosporales have independent origins.</title>
        <authorList>
            <person name="Munoz-Gomez S.A."/>
            <person name="Hess S."/>
            <person name="Burger G."/>
            <person name="Lang B.F."/>
            <person name="Susko E."/>
            <person name="Slamovits C.H."/>
            <person name="Roger A.J."/>
        </authorList>
    </citation>
    <scope>NUCLEOTIDE SEQUENCE [LARGE SCALE GENOMIC DNA]</scope>
    <source>
        <strain evidence="2">HOLO01</strain>
    </source>
</reference>
<name>A0A4Q7DF85_9PROT</name>
<dbReference type="AlphaFoldDB" id="A0A4Q7DF85"/>
<organism evidence="2 3">
    <name type="scientific">Candidatus Finniella inopinata</name>
    <dbReference type="NCBI Taxonomy" id="1696036"/>
    <lineage>
        <taxon>Bacteria</taxon>
        <taxon>Pseudomonadati</taxon>
        <taxon>Pseudomonadota</taxon>
        <taxon>Alphaproteobacteria</taxon>
        <taxon>Holosporales</taxon>
        <taxon>Candidatus Paracaedibacteraceae</taxon>
        <taxon>Candidatus Finniella</taxon>
    </lineage>
</organism>
<feature type="region of interest" description="Disordered" evidence="1">
    <location>
        <begin position="46"/>
        <end position="67"/>
    </location>
</feature>
<comment type="caution">
    <text evidence="2">The sequence shown here is derived from an EMBL/GenBank/DDBJ whole genome shotgun (WGS) entry which is preliminary data.</text>
</comment>
<dbReference type="EMBL" id="SCFB01000014">
    <property type="protein sequence ID" value="RZI45411.1"/>
    <property type="molecule type" value="Genomic_DNA"/>
</dbReference>
<feature type="compositionally biased region" description="Low complexity" evidence="1">
    <location>
        <begin position="57"/>
        <end position="67"/>
    </location>
</feature>
<evidence type="ECO:0000256" key="1">
    <source>
        <dbReference type="SAM" id="MobiDB-lite"/>
    </source>
</evidence>
<protein>
    <submittedName>
        <fullName evidence="2">Uncharacterized protein</fullName>
    </submittedName>
</protein>
<feature type="compositionally biased region" description="Polar residues" evidence="1">
    <location>
        <begin position="46"/>
        <end position="56"/>
    </location>
</feature>
<dbReference type="RefSeq" id="WP_130154461.1">
    <property type="nucleotide sequence ID" value="NZ_SCFB01000014.1"/>
</dbReference>
<proteinExistence type="predicted"/>
<accession>A0A4Q7DF85</accession>
<sequence length="287" mass="32041">MENNFINLIPAKAVLIISINCASIISVSADTSEQNQLTENGISGQSQRFWQQQNEQAATSPAEATPAPLRMQTGHAISSEQEQEFQNRMYRQAFNQILSQGLPTKAQAHCQRFLQYLEERVSEETKSCLPDLLVSKLPPFLINTYGFQPADTPDQAVKKMTQLGLGIIGTPLLLNRTEQNNLAAFAFACAGHKALIMKEEIPLAGQCDFYLSVSQLFIWSAHRYQDLWAKRLFLDKASGALCQAISTLEYVQDTEMNAELSKTLIKDFLNILGRHCALANQEAKRTV</sequence>
<gene>
    <name evidence="2" type="ORF">EQU50_07250</name>
</gene>
<dbReference type="Proteomes" id="UP000293550">
    <property type="component" value="Unassembled WGS sequence"/>
</dbReference>
<evidence type="ECO:0000313" key="2">
    <source>
        <dbReference type="EMBL" id="RZI45411.1"/>
    </source>
</evidence>
<keyword evidence="3" id="KW-1185">Reference proteome</keyword>
<evidence type="ECO:0000313" key="3">
    <source>
        <dbReference type="Proteomes" id="UP000293550"/>
    </source>
</evidence>